<organism evidence="8 9">
    <name type="scientific">Lepidopterella palustris CBS 459.81</name>
    <dbReference type="NCBI Taxonomy" id="1314670"/>
    <lineage>
        <taxon>Eukaryota</taxon>
        <taxon>Fungi</taxon>
        <taxon>Dikarya</taxon>
        <taxon>Ascomycota</taxon>
        <taxon>Pezizomycotina</taxon>
        <taxon>Dothideomycetes</taxon>
        <taxon>Pleosporomycetidae</taxon>
        <taxon>Mytilinidiales</taxon>
        <taxon>Argynnaceae</taxon>
        <taxon>Lepidopterella</taxon>
    </lineage>
</organism>
<dbReference type="InterPro" id="IPR000326">
    <property type="entry name" value="PAP2/HPO"/>
</dbReference>
<dbReference type="CDD" id="cd03390">
    <property type="entry name" value="PAP2_containing_1_like"/>
    <property type="match status" value="1"/>
</dbReference>
<sequence length="284" mass="31948">MEGTADGDGPDSIRTPSEPSRSYRRFFPYWWVDTPKFAKWWTASWPDLLVTTLCCVAGLIIMQAPPLTQRMFPVTFNNGNVVYPLDAYPRVTEIIPTWQSGIICFFVPFFFILFTSMVFVRGFWDMHNAMTGLSSALAITSLFQVFIKWLIGGFRPHFLRTCNPVMPSTYRPGFGLQTIWVDRTICTGNPGDVLEAMRSFPSGHSSAAFAGFIFLALYINAKYTTRSVSLRLAYVATPILIATLLAAIKTTDYYHYWYDTVGGAIIGTLFAFGAFYLFLHAEGA</sequence>
<accession>A0A8E2E5Q6</accession>
<evidence type="ECO:0000256" key="1">
    <source>
        <dbReference type="ARBA" id="ARBA00004141"/>
    </source>
</evidence>
<dbReference type="Proteomes" id="UP000250266">
    <property type="component" value="Unassembled WGS sequence"/>
</dbReference>
<evidence type="ECO:0000256" key="6">
    <source>
        <dbReference type="SAM" id="Phobius"/>
    </source>
</evidence>
<dbReference type="GO" id="GO:0006644">
    <property type="term" value="P:phospholipid metabolic process"/>
    <property type="evidence" value="ECO:0007669"/>
    <property type="project" value="InterPro"/>
</dbReference>
<keyword evidence="9" id="KW-1185">Reference proteome</keyword>
<dbReference type="GO" id="GO:0046839">
    <property type="term" value="P:phospholipid dephosphorylation"/>
    <property type="evidence" value="ECO:0007669"/>
    <property type="project" value="TreeGrafter"/>
</dbReference>
<dbReference type="GO" id="GO:0004601">
    <property type="term" value="F:peroxidase activity"/>
    <property type="evidence" value="ECO:0007669"/>
    <property type="project" value="UniProtKB-KW"/>
</dbReference>
<keyword evidence="4 6" id="KW-1133">Transmembrane helix</keyword>
<evidence type="ECO:0000256" key="4">
    <source>
        <dbReference type="ARBA" id="ARBA00022989"/>
    </source>
</evidence>
<feature type="transmembrane region" description="Helical" evidence="6">
    <location>
        <begin position="132"/>
        <end position="151"/>
    </location>
</feature>
<comment type="subcellular location">
    <subcellularLocation>
        <location evidence="1">Membrane</location>
        <topology evidence="1">Multi-pass membrane protein</topology>
    </subcellularLocation>
</comment>
<dbReference type="GO" id="GO:0016020">
    <property type="term" value="C:membrane"/>
    <property type="evidence" value="ECO:0007669"/>
    <property type="project" value="UniProtKB-SubCell"/>
</dbReference>
<dbReference type="EMBL" id="KV745100">
    <property type="protein sequence ID" value="OCK77798.1"/>
    <property type="molecule type" value="Genomic_DNA"/>
</dbReference>
<feature type="domain" description="Phosphatidic acid phosphatase type 2/haloperoxidase" evidence="7">
    <location>
        <begin position="131"/>
        <end position="275"/>
    </location>
</feature>
<dbReference type="SMART" id="SM00014">
    <property type="entry name" value="acidPPc"/>
    <property type="match status" value="1"/>
</dbReference>
<comment type="similarity">
    <text evidence="2">Belongs to the PA-phosphatase related phosphoesterase family.</text>
</comment>
<keyword evidence="8" id="KW-0575">Peroxidase</keyword>
<keyword evidence="3 6" id="KW-0812">Transmembrane</keyword>
<evidence type="ECO:0000256" key="2">
    <source>
        <dbReference type="ARBA" id="ARBA00008816"/>
    </source>
</evidence>
<dbReference type="Gene3D" id="1.20.144.10">
    <property type="entry name" value="Phosphatidic acid phosphatase type 2/haloperoxidase"/>
    <property type="match status" value="1"/>
</dbReference>
<dbReference type="PANTHER" id="PTHR10165">
    <property type="entry name" value="LIPID PHOSPHATE PHOSPHATASE"/>
    <property type="match status" value="1"/>
</dbReference>
<feature type="transmembrane region" description="Helical" evidence="6">
    <location>
        <begin position="45"/>
        <end position="64"/>
    </location>
</feature>
<evidence type="ECO:0000313" key="8">
    <source>
        <dbReference type="EMBL" id="OCK77798.1"/>
    </source>
</evidence>
<gene>
    <name evidence="8" type="ORF">K432DRAFT_357977</name>
</gene>
<dbReference type="AlphaFoldDB" id="A0A8E2E5Q6"/>
<feature type="transmembrane region" description="Helical" evidence="6">
    <location>
        <begin position="98"/>
        <end position="120"/>
    </location>
</feature>
<dbReference type="InterPro" id="IPR043216">
    <property type="entry name" value="PAP-like"/>
</dbReference>
<dbReference type="SUPFAM" id="SSF48317">
    <property type="entry name" value="Acid phosphatase/Vanadium-dependent haloperoxidase"/>
    <property type="match status" value="1"/>
</dbReference>
<dbReference type="InterPro" id="IPR036938">
    <property type="entry name" value="PAP2/HPO_sf"/>
</dbReference>
<proteinExistence type="inferred from homology"/>
<evidence type="ECO:0000259" key="7">
    <source>
        <dbReference type="SMART" id="SM00014"/>
    </source>
</evidence>
<dbReference type="PANTHER" id="PTHR10165:SF84">
    <property type="entry name" value="PHOSPHATIDIC ACID PHOSPHATASE BETA"/>
    <property type="match status" value="1"/>
</dbReference>
<protein>
    <submittedName>
        <fullName evidence="8">Acid phosphatase/Vanadium-dependent haloperoxidase</fullName>
    </submittedName>
</protein>
<feature type="transmembrane region" description="Helical" evidence="6">
    <location>
        <begin position="228"/>
        <end position="248"/>
    </location>
</feature>
<dbReference type="OrthoDB" id="10030083at2759"/>
<reference evidence="8 9" key="1">
    <citation type="journal article" date="2016" name="Nat. Commun.">
        <title>Ectomycorrhizal ecology is imprinted in the genome of the dominant symbiotic fungus Cenococcum geophilum.</title>
        <authorList>
            <consortium name="DOE Joint Genome Institute"/>
            <person name="Peter M."/>
            <person name="Kohler A."/>
            <person name="Ohm R.A."/>
            <person name="Kuo A."/>
            <person name="Krutzmann J."/>
            <person name="Morin E."/>
            <person name="Arend M."/>
            <person name="Barry K.W."/>
            <person name="Binder M."/>
            <person name="Choi C."/>
            <person name="Clum A."/>
            <person name="Copeland A."/>
            <person name="Grisel N."/>
            <person name="Haridas S."/>
            <person name="Kipfer T."/>
            <person name="LaButti K."/>
            <person name="Lindquist E."/>
            <person name="Lipzen A."/>
            <person name="Maire R."/>
            <person name="Meier B."/>
            <person name="Mihaltcheva S."/>
            <person name="Molinier V."/>
            <person name="Murat C."/>
            <person name="Poggeler S."/>
            <person name="Quandt C.A."/>
            <person name="Sperisen C."/>
            <person name="Tritt A."/>
            <person name="Tisserant E."/>
            <person name="Crous P.W."/>
            <person name="Henrissat B."/>
            <person name="Nehls U."/>
            <person name="Egli S."/>
            <person name="Spatafora J.W."/>
            <person name="Grigoriev I.V."/>
            <person name="Martin F.M."/>
        </authorList>
    </citation>
    <scope>NUCLEOTIDE SEQUENCE [LARGE SCALE GENOMIC DNA]</scope>
    <source>
        <strain evidence="8 9">CBS 459.81</strain>
    </source>
</reference>
<evidence type="ECO:0000313" key="9">
    <source>
        <dbReference type="Proteomes" id="UP000250266"/>
    </source>
</evidence>
<dbReference type="GO" id="GO:0008195">
    <property type="term" value="F:phosphatidate phosphatase activity"/>
    <property type="evidence" value="ECO:0007669"/>
    <property type="project" value="TreeGrafter"/>
</dbReference>
<evidence type="ECO:0000256" key="5">
    <source>
        <dbReference type="ARBA" id="ARBA00023136"/>
    </source>
</evidence>
<evidence type="ECO:0000256" key="3">
    <source>
        <dbReference type="ARBA" id="ARBA00022692"/>
    </source>
</evidence>
<keyword evidence="8" id="KW-0560">Oxidoreductase</keyword>
<keyword evidence="5 6" id="KW-0472">Membrane</keyword>
<dbReference type="Pfam" id="PF01569">
    <property type="entry name" value="PAP2"/>
    <property type="match status" value="1"/>
</dbReference>
<feature type="transmembrane region" description="Helical" evidence="6">
    <location>
        <begin position="260"/>
        <end position="279"/>
    </location>
</feature>
<name>A0A8E2E5Q6_9PEZI</name>